<sequence>MEEIKVTSMSKFYSLMLLCEEPRHGYKLIKTVGEKLGKKVSPGQIYPFLAKLEKTGYIKVKSSGERDKKVYALTPDGKKFCQAMLHKFGDLVELAIEPNLTKCVHCGCEVYKGGHKAKINGKETMFCCKHCAATYKSHSH</sequence>
<gene>
    <name evidence="2" type="ORF">HA237_03755</name>
</gene>
<accession>A0A7J4IUF0</accession>
<comment type="caution">
    <text evidence="2">The sequence shown here is derived from an EMBL/GenBank/DDBJ whole genome shotgun (WGS) entry which is preliminary data.</text>
</comment>
<evidence type="ECO:0000259" key="1">
    <source>
        <dbReference type="Pfam" id="PF03551"/>
    </source>
</evidence>
<evidence type="ECO:0000313" key="2">
    <source>
        <dbReference type="EMBL" id="HIH08460.1"/>
    </source>
</evidence>
<proteinExistence type="predicted"/>
<protein>
    <recommendedName>
        <fullName evidence="1">Transcription regulator PadR N-terminal domain-containing protein</fullName>
    </recommendedName>
</protein>
<dbReference type="Gene3D" id="1.10.10.10">
    <property type="entry name" value="Winged helix-like DNA-binding domain superfamily/Winged helix DNA-binding domain"/>
    <property type="match status" value="1"/>
</dbReference>
<organism evidence="2 3">
    <name type="scientific">Candidatus Iainarchaeum sp</name>
    <dbReference type="NCBI Taxonomy" id="3101447"/>
    <lineage>
        <taxon>Archaea</taxon>
        <taxon>Candidatus Iainarchaeota</taxon>
        <taxon>Candidatus Iainarchaeia</taxon>
        <taxon>Candidatus Iainarchaeales</taxon>
        <taxon>Candidatus Iainarchaeaceae</taxon>
        <taxon>Candidatus Iainarchaeum</taxon>
    </lineage>
</organism>
<dbReference type="InterPro" id="IPR036390">
    <property type="entry name" value="WH_DNA-bd_sf"/>
</dbReference>
<dbReference type="Proteomes" id="UP000577419">
    <property type="component" value="Unassembled WGS sequence"/>
</dbReference>
<dbReference type="InterPro" id="IPR036388">
    <property type="entry name" value="WH-like_DNA-bd_sf"/>
</dbReference>
<evidence type="ECO:0000313" key="3">
    <source>
        <dbReference type="Proteomes" id="UP000577419"/>
    </source>
</evidence>
<dbReference type="Pfam" id="PF03551">
    <property type="entry name" value="PadR"/>
    <property type="match status" value="1"/>
</dbReference>
<reference evidence="3" key="1">
    <citation type="journal article" date="2020" name="bioRxiv">
        <title>A rank-normalized archaeal taxonomy based on genome phylogeny resolves widespread incomplete and uneven classifications.</title>
        <authorList>
            <person name="Rinke C."/>
            <person name="Chuvochina M."/>
            <person name="Mussig A.J."/>
            <person name="Chaumeil P.-A."/>
            <person name="Waite D.W."/>
            <person name="Whitman W.B."/>
            <person name="Parks D.H."/>
            <person name="Hugenholtz P."/>
        </authorList>
    </citation>
    <scope>NUCLEOTIDE SEQUENCE [LARGE SCALE GENOMIC DNA]</scope>
</reference>
<dbReference type="SUPFAM" id="SSF46785">
    <property type="entry name" value="Winged helix' DNA-binding domain"/>
    <property type="match status" value="1"/>
</dbReference>
<dbReference type="EMBL" id="DUFG01000018">
    <property type="protein sequence ID" value="HIH08460.1"/>
    <property type="molecule type" value="Genomic_DNA"/>
</dbReference>
<dbReference type="AlphaFoldDB" id="A0A7J4IUF0"/>
<feature type="domain" description="Transcription regulator PadR N-terminal" evidence="1">
    <location>
        <begin position="15"/>
        <end position="81"/>
    </location>
</feature>
<name>A0A7J4IUF0_9ARCH</name>
<dbReference type="PANTHER" id="PTHR43252:SF2">
    <property type="entry name" value="TRANSCRIPTION REGULATOR, PADR-LIKE FAMILY"/>
    <property type="match status" value="1"/>
</dbReference>
<dbReference type="InterPro" id="IPR005149">
    <property type="entry name" value="Tscrpt_reg_PadR_N"/>
</dbReference>
<dbReference type="PANTHER" id="PTHR43252">
    <property type="entry name" value="TRANSCRIPTIONAL REGULATOR YQJI"/>
    <property type="match status" value="1"/>
</dbReference>